<gene>
    <name evidence="7" type="ORF">E6O75_ATG03183</name>
</gene>
<evidence type="ECO:0000256" key="1">
    <source>
        <dbReference type="ARBA" id="ARBA00004141"/>
    </source>
</evidence>
<feature type="transmembrane region" description="Helical" evidence="6">
    <location>
        <begin position="460"/>
        <end position="479"/>
    </location>
</feature>
<feature type="transmembrane region" description="Helical" evidence="6">
    <location>
        <begin position="427"/>
        <end position="448"/>
    </location>
</feature>
<dbReference type="AlphaFoldDB" id="A0A4Z1P421"/>
<feature type="transmembrane region" description="Helical" evidence="6">
    <location>
        <begin position="86"/>
        <end position="104"/>
    </location>
</feature>
<dbReference type="EMBL" id="SNSC02000006">
    <property type="protein sequence ID" value="TID23547.1"/>
    <property type="molecule type" value="Genomic_DNA"/>
</dbReference>
<organism evidence="7 8">
    <name type="scientific">Venturia nashicola</name>
    <dbReference type="NCBI Taxonomy" id="86259"/>
    <lineage>
        <taxon>Eukaryota</taxon>
        <taxon>Fungi</taxon>
        <taxon>Dikarya</taxon>
        <taxon>Ascomycota</taxon>
        <taxon>Pezizomycotina</taxon>
        <taxon>Dothideomycetes</taxon>
        <taxon>Pleosporomycetidae</taxon>
        <taxon>Venturiales</taxon>
        <taxon>Venturiaceae</taxon>
        <taxon>Venturia</taxon>
    </lineage>
</organism>
<feature type="transmembrane region" description="Helical" evidence="6">
    <location>
        <begin position="49"/>
        <end position="66"/>
    </location>
</feature>
<evidence type="ECO:0008006" key="9">
    <source>
        <dbReference type="Google" id="ProtNLM"/>
    </source>
</evidence>
<dbReference type="PANTHER" id="PTHR45649:SF4">
    <property type="entry name" value="TRANSPORTER, PUTATIVE (EUROFUNG)-RELATED"/>
    <property type="match status" value="1"/>
</dbReference>
<protein>
    <recommendedName>
        <fullName evidence="9">Amino acid transporter</fullName>
    </recommendedName>
</protein>
<dbReference type="Gene3D" id="1.20.1740.10">
    <property type="entry name" value="Amino acid/polyamine transporter I"/>
    <property type="match status" value="1"/>
</dbReference>
<evidence type="ECO:0000256" key="4">
    <source>
        <dbReference type="ARBA" id="ARBA00022989"/>
    </source>
</evidence>
<keyword evidence="3 6" id="KW-0812">Transmembrane</keyword>
<dbReference type="STRING" id="86259.A0A4Z1P421"/>
<feature type="transmembrane region" description="Helical" evidence="6">
    <location>
        <begin position="216"/>
        <end position="234"/>
    </location>
</feature>
<reference evidence="7 8" key="1">
    <citation type="submission" date="2019-04" db="EMBL/GenBank/DDBJ databases">
        <title>High contiguity whole genome sequence and gene annotation resource for two Venturia nashicola isolates.</title>
        <authorList>
            <person name="Prokchorchik M."/>
            <person name="Won K."/>
            <person name="Lee Y."/>
            <person name="Choi E.D."/>
            <person name="Segonzac C."/>
            <person name="Sohn K.H."/>
        </authorList>
    </citation>
    <scope>NUCLEOTIDE SEQUENCE [LARGE SCALE GENOMIC DNA]</scope>
    <source>
        <strain evidence="7 8">PRI2</strain>
    </source>
</reference>
<dbReference type="Proteomes" id="UP000298493">
    <property type="component" value="Unassembled WGS sequence"/>
</dbReference>
<evidence type="ECO:0000256" key="5">
    <source>
        <dbReference type="ARBA" id="ARBA00023136"/>
    </source>
</evidence>
<feature type="transmembrane region" description="Helical" evidence="6">
    <location>
        <begin position="149"/>
        <end position="166"/>
    </location>
</feature>
<evidence type="ECO:0000313" key="7">
    <source>
        <dbReference type="EMBL" id="TID23547.1"/>
    </source>
</evidence>
<dbReference type="GO" id="GO:0022857">
    <property type="term" value="F:transmembrane transporter activity"/>
    <property type="evidence" value="ECO:0007669"/>
    <property type="project" value="InterPro"/>
</dbReference>
<comment type="caution">
    <text evidence="7">The sequence shown here is derived from an EMBL/GenBank/DDBJ whole genome shotgun (WGS) entry which is preliminary data.</text>
</comment>
<dbReference type="PANTHER" id="PTHR45649">
    <property type="entry name" value="AMINO-ACID PERMEASE BAT1"/>
    <property type="match status" value="1"/>
</dbReference>
<feature type="transmembrane region" description="Helical" evidence="6">
    <location>
        <begin position="178"/>
        <end position="196"/>
    </location>
</feature>
<feature type="transmembrane region" description="Helical" evidence="6">
    <location>
        <begin position="385"/>
        <end position="407"/>
    </location>
</feature>
<keyword evidence="5 6" id="KW-0472">Membrane</keyword>
<evidence type="ECO:0000256" key="6">
    <source>
        <dbReference type="SAM" id="Phobius"/>
    </source>
</evidence>
<feature type="transmembrane region" description="Helical" evidence="6">
    <location>
        <begin position="255"/>
        <end position="278"/>
    </location>
</feature>
<evidence type="ECO:0000313" key="8">
    <source>
        <dbReference type="Proteomes" id="UP000298493"/>
    </source>
</evidence>
<name>A0A4Z1P421_9PEZI</name>
<comment type="subcellular location">
    <subcellularLocation>
        <location evidence="1">Membrane</location>
        <topology evidence="1">Multi-pass membrane protein</topology>
    </subcellularLocation>
</comment>
<proteinExistence type="predicted"/>
<dbReference type="InterPro" id="IPR002293">
    <property type="entry name" value="AA/rel_permease1"/>
</dbReference>
<evidence type="ECO:0000256" key="2">
    <source>
        <dbReference type="ARBA" id="ARBA00022448"/>
    </source>
</evidence>
<feature type="transmembrane region" description="Helical" evidence="6">
    <location>
        <begin position="116"/>
        <end position="137"/>
    </location>
</feature>
<dbReference type="Pfam" id="PF13520">
    <property type="entry name" value="AA_permease_2"/>
    <property type="match status" value="1"/>
</dbReference>
<evidence type="ECO:0000256" key="3">
    <source>
        <dbReference type="ARBA" id="ARBA00022692"/>
    </source>
</evidence>
<keyword evidence="2" id="KW-0813">Transport</keyword>
<feature type="transmembrane region" description="Helical" evidence="6">
    <location>
        <begin position="303"/>
        <end position="324"/>
    </location>
</feature>
<keyword evidence="8" id="KW-1185">Reference proteome</keyword>
<dbReference type="GO" id="GO:0016020">
    <property type="term" value="C:membrane"/>
    <property type="evidence" value="ECO:0007669"/>
    <property type="project" value="UniProtKB-SubCell"/>
</dbReference>
<feature type="transmembrane region" description="Helical" evidence="6">
    <location>
        <begin position="361"/>
        <end position="379"/>
    </location>
</feature>
<accession>A0A4Z1P421</accession>
<dbReference type="PIRSF" id="PIRSF006060">
    <property type="entry name" value="AA_transporter"/>
    <property type="match status" value="1"/>
</dbReference>
<sequence length="499" mass="54901">MNNSTHEVDSKQLYHDAFKEVDGHRVAMSTEADVKDMSRMGKDQQFNRIFRQSTMIMFTSMIQGTWEVVLLANSAGMVNGGLAGLFWGYIWTFVGFFSIVMSLAEMASWMSTLSWQAGTAGSAFIMGSLIQAVVVAYNPSYAPTRWQGTLFVFAFSAFQGLVNTFLAAQLPRIQKLMVVPHALGWIAVVAVLWVLAPHASAKDVFTTFSSNGGWEPIGLSLMVGQITSVYFLILSDSAAHLSEEVKDAATSVPAAMMWSFVLNGTVGFIVLVTFLFAIPDISAALSPDTNPTGFTFLYVFQKASYRGSIPLTVIIILVALAGGVDSNCSTSRQVFAFARDGGFPFRNWLSQIQNKTVPRNAVILTCSISVLLSLINLGSTVAFNAIISLQLLSLMSTYCLSIGCVFYQRLIGGTQSLPPAKWSLGRYGLFINGSGFFYSFFILFWAGWPSSRKFETMTFNWGPVMFLAAFLFSLVYYMAYGRKSYMGPVLLVKDSIQMR</sequence>
<keyword evidence="4 6" id="KW-1133">Transmembrane helix</keyword>